<proteinExistence type="predicted"/>
<sequence length="84" mass="9393">MTNDIQIDLVESENLFLQRLILHYNIKSCSTMCFKSSSSEKGGGSSPKEKKETFADASYRKIHIIAELDGYYATADRSIVGLLN</sequence>
<dbReference type="AlphaFoldDB" id="A0AA86STA0"/>
<name>A0AA86STA0_9FABA</name>
<dbReference type="EMBL" id="OY731403">
    <property type="protein sequence ID" value="CAJ1964292.1"/>
    <property type="molecule type" value="Genomic_DNA"/>
</dbReference>
<dbReference type="Proteomes" id="UP001189624">
    <property type="component" value="Chromosome 6"/>
</dbReference>
<reference evidence="1" key="1">
    <citation type="submission" date="2023-10" db="EMBL/GenBank/DDBJ databases">
        <authorList>
            <person name="Domelevo Entfellner J.-B."/>
        </authorList>
    </citation>
    <scope>NUCLEOTIDE SEQUENCE</scope>
</reference>
<keyword evidence="2" id="KW-1185">Reference proteome</keyword>
<evidence type="ECO:0000313" key="2">
    <source>
        <dbReference type="Proteomes" id="UP001189624"/>
    </source>
</evidence>
<gene>
    <name evidence="1" type="ORF">AYBTSS11_LOCUS20235</name>
</gene>
<dbReference type="Gramene" id="rna-AYBTSS11_LOCUS20235">
    <property type="protein sequence ID" value="CAJ1964292.1"/>
    <property type="gene ID" value="gene-AYBTSS11_LOCUS20235"/>
</dbReference>
<accession>A0AA86STA0</accession>
<evidence type="ECO:0000313" key="1">
    <source>
        <dbReference type="EMBL" id="CAJ1964292.1"/>
    </source>
</evidence>
<protein>
    <submittedName>
        <fullName evidence="1">Uncharacterized protein</fullName>
    </submittedName>
</protein>
<organism evidence="1 2">
    <name type="scientific">Sphenostylis stenocarpa</name>
    <dbReference type="NCBI Taxonomy" id="92480"/>
    <lineage>
        <taxon>Eukaryota</taxon>
        <taxon>Viridiplantae</taxon>
        <taxon>Streptophyta</taxon>
        <taxon>Embryophyta</taxon>
        <taxon>Tracheophyta</taxon>
        <taxon>Spermatophyta</taxon>
        <taxon>Magnoliopsida</taxon>
        <taxon>eudicotyledons</taxon>
        <taxon>Gunneridae</taxon>
        <taxon>Pentapetalae</taxon>
        <taxon>rosids</taxon>
        <taxon>fabids</taxon>
        <taxon>Fabales</taxon>
        <taxon>Fabaceae</taxon>
        <taxon>Papilionoideae</taxon>
        <taxon>50 kb inversion clade</taxon>
        <taxon>NPAAA clade</taxon>
        <taxon>indigoferoid/millettioid clade</taxon>
        <taxon>Phaseoleae</taxon>
        <taxon>Sphenostylis</taxon>
    </lineage>
</organism>